<dbReference type="InterPro" id="IPR002320">
    <property type="entry name" value="Thr-tRNA-ligase_IIa"/>
</dbReference>
<evidence type="ECO:0000256" key="9">
    <source>
        <dbReference type="ARBA" id="ARBA00022840"/>
    </source>
</evidence>
<dbReference type="GO" id="GO:0009507">
    <property type="term" value="C:chloroplast"/>
    <property type="evidence" value="ECO:0007669"/>
    <property type="project" value="TreeGrafter"/>
</dbReference>
<keyword evidence="4" id="KW-0963">Cytoplasm</keyword>
<dbReference type="EC" id="6.1.1.3" evidence="3"/>
<comment type="subcellular location">
    <subcellularLocation>
        <location evidence="1">Cytoplasm</location>
    </subcellularLocation>
</comment>
<dbReference type="GO" id="GO:0006435">
    <property type="term" value="P:threonyl-tRNA aminoacylation"/>
    <property type="evidence" value="ECO:0007669"/>
    <property type="project" value="InterPro"/>
</dbReference>
<dbReference type="SMART" id="SM00863">
    <property type="entry name" value="tRNA_SAD"/>
    <property type="match status" value="1"/>
</dbReference>
<evidence type="ECO:0000256" key="3">
    <source>
        <dbReference type="ARBA" id="ARBA00013163"/>
    </source>
</evidence>
<dbReference type="FunFam" id="3.30.980.10:FF:000005">
    <property type="entry name" value="Threonyl-tRNA synthetase, mitochondrial"/>
    <property type="match status" value="1"/>
</dbReference>
<dbReference type="Gene3D" id="3.10.20.30">
    <property type="match status" value="1"/>
</dbReference>
<organism evidence="16 17">
    <name type="scientific">Miscanthus lutarioriparius</name>
    <dbReference type="NCBI Taxonomy" id="422564"/>
    <lineage>
        <taxon>Eukaryota</taxon>
        <taxon>Viridiplantae</taxon>
        <taxon>Streptophyta</taxon>
        <taxon>Embryophyta</taxon>
        <taxon>Tracheophyta</taxon>
        <taxon>Spermatophyta</taxon>
        <taxon>Magnoliopsida</taxon>
        <taxon>Liliopsida</taxon>
        <taxon>Poales</taxon>
        <taxon>Poaceae</taxon>
        <taxon>PACMAD clade</taxon>
        <taxon>Panicoideae</taxon>
        <taxon>Andropogonodae</taxon>
        <taxon>Andropogoneae</taxon>
        <taxon>Saccharinae</taxon>
        <taxon>Miscanthus</taxon>
    </lineage>
</organism>
<dbReference type="OrthoDB" id="5423599at2759"/>
<dbReference type="NCBIfam" id="TIGR00418">
    <property type="entry name" value="thrS"/>
    <property type="match status" value="1"/>
</dbReference>
<dbReference type="GO" id="GO:0005739">
    <property type="term" value="C:mitochondrion"/>
    <property type="evidence" value="ECO:0007669"/>
    <property type="project" value="TreeGrafter"/>
</dbReference>
<evidence type="ECO:0000256" key="1">
    <source>
        <dbReference type="ARBA" id="ARBA00004496"/>
    </source>
</evidence>
<dbReference type="InterPro" id="IPR018163">
    <property type="entry name" value="Thr/Ala-tRNA-synth_IIc_edit"/>
</dbReference>
<dbReference type="PROSITE" id="PS50862">
    <property type="entry name" value="AA_TRNA_LIGASE_II"/>
    <property type="match status" value="1"/>
</dbReference>
<dbReference type="PANTHER" id="PTHR11451:SF46">
    <property type="entry name" value="THREONINE--TRNA LIGASE"/>
    <property type="match status" value="1"/>
</dbReference>
<keyword evidence="5" id="KW-0436">Ligase</keyword>
<dbReference type="FunFam" id="3.30.930.10:FF:000002">
    <property type="entry name" value="Threonine--tRNA ligase"/>
    <property type="match status" value="1"/>
</dbReference>
<evidence type="ECO:0000256" key="8">
    <source>
        <dbReference type="ARBA" id="ARBA00022833"/>
    </source>
</evidence>
<comment type="caution">
    <text evidence="16">The sequence shown here is derived from an EMBL/GenBank/DDBJ whole genome shotgun (WGS) entry which is preliminary data.</text>
</comment>
<comment type="similarity">
    <text evidence="2">Belongs to the class-II aminoacyl-tRNA synthetase family.</text>
</comment>
<dbReference type="InterPro" id="IPR012675">
    <property type="entry name" value="Beta-grasp_dom_sf"/>
</dbReference>
<gene>
    <name evidence="16" type="ORF">NCGR_LOCUS8665</name>
</gene>
<evidence type="ECO:0000256" key="7">
    <source>
        <dbReference type="ARBA" id="ARBA00022741"/>
    </source>
</evidence>
<comment type="catalytic activity">
    <reaction evidence="13">
        <text>tRNA(Thr) + L-threonine + ATP = L-threonyl-tRNA(Thr) + AMP + diphosphate + H(+)</text>
        <dbReference type="Rhea" id="RHEA:24624"/>
        <dbReference type="Rhea" id="RHEA-COMP:9670"/>
        <dbReference type="Rhea" id="RHEA-COMP:9704"/>
        <dbReference type="ChEBI" id="CHEBI:15378"/>
        <dbReference type="ChEBI" id="CHEBI:30616"/>
        <dbReference type="ChEBI" id="CHEBI:33019"/>
        <dbReference type="ChEBI" id="CHEBI:57926"/>
        <dbReference type="ChEBI" id="CHEBI:78442"/>
        <dbReference type="ChEBI" id="CHEBI:78534"/>
        <dbReference type="ChEBI" id="CHEBI:456215"/>
        <dbReference type="EC" id="6.1.1.3"/>
    </reaction>
</comment>
<dbReference type="CDD" id="cd00771">
    <property type="entry name" value="ThrRS_core"/>
    <property type="match status" value="1"/>
</dbReference>
<dbReference type="InterPro" id="IPR006195">
    <property type="entry name" value="aa-tRNA-synth_II"/>
</dbReference>
<proteinExistence type="inferred from homology"/>
<dbReference type="CDD" id="cd00860">
    <property type="entry name" value="ThrRS_anticodon"/>
    <property type="match status" value="1"/>
</dbReference>
<dbReference type="GO" id="GO:0004829">
    <property type="term" value="F:threonine-tRNA ligase activity"/>
    <property type="evidence" value="ECO:0007669"/>
    <property type="project" value="UniProtKB-EC"/>
</dbReference>
<dbReference type="InterPro" id="IPR004095">
    <property type="entry name" value="TGS"/>
</dbReference>
<dbReference type="Gene3D" id="3.40.50.800">
    <property type="entry name" value="Anticodon-binding domain"/>
    <property type="match status" value="1"/>
</dbReference>
<evidence type="ECO:0000256" key="6">
    <source>
        <dbReference type="ARBA" id="ARBA00022723"/>
    </source>
</evidence>
<evidence type="ECO:0000256" key="10">
    <source>
        <dbReference type="ARBA" id="ARBA00022917"/>
    </source>
</evidence>
<name>A0A811MV82_9POAL</name>
<dbReference type="Pfam" id="PF00587">
    <property type="entry name" value="tRNA-synt_2b"/>
    <property type="match status" value="1"/>
</dbReference>
<evidence type="ECO:0000256" key="12">
    <source>
        <dbReference type="ARBA" id="ARBA00031900"/>
    </source>
</evidence>
<dbReference type="PROSITE" id="PS51880">
    <property type="entry name" value="TGS"/>
    <property type="match status" value="1"/>
</dbReference>
<dbReference type="Gene3D" id="3.30.930.10">
    <property type="entry name" value="Bira Bifunctional Protein, Domain 2"/>
    <property type="match status" value="1"/>
</dbReference>
<dbReference type="GO" id="GO:0046872">
    <property type="term" value="F:metal ion binding"/>
    <property type="evidence" value="ECO:0007669"/>
    <property type="project" value="UniProtKB-KW"/>
</dbReference>
<sequence length="559" mass="64101">MDIAKEISSGFAASCLIAQVDETLWDMGRPLEGDCKLQMFKFDTNEGRDTFWHSSAHILGEMNVNLQSLERAYGCKLCIGPCTTRWEGFYYDAYYNDLTLNEEHFGVIENQAKKAVAEKQPFERIEVSRAKALEMFAENKFKVEIINELPEDKTITVYRCGPLVDLCRGPHIPNTSFVKAFACLKASSSYWRGKADHESLQRVYGISFPDSRRLMVLSPNIYNMQLWETSGHAANYKENMFVFEIEKQEFGLKPMNCPGHCLMLANRVRSYKELPLRMADFGVLHRNELSGVLTGLTRVRRFQQDDAHIFCREDQIKDEVKAVLEFINYVYEIFGFKYELELSTRPEKYLGEIETWSKAEQQLTEALNEFGKPWKINEGDGAFYGPKIDIGVFDALKRKFQCATLQLDFQLPIRFKLAYSAKDEAKIERPVMIHRAILGSVERMFAILLEHYNGKWPLWLSPRQTIVCSVSSGSVEYAKQVLATLHEAGFHVDIDVSDRTIQKKVREAQVAQFNYILVVGAQEAETGNVCVRVRDNADLATMSIDGLITRFREEIGAFR</sequence>
<dbReference type="SUPFAM" id="SSF52954">
    <property type="entry name" value="Class II aaRS ABD-related"/>
    <property type="match status" value="1"/>
</dbReference>
<keyword evidence="6" id="KW-0479">Metal-binding</keyword>
<dbReference type="InterPro" id="IPR045864">
    <property type="entry name" value="aa-tRNA-synth_II/BPL/LPL"/>
</dbReference>
<keyword evidence="7" id="KW-0547">Nucleotide-binding</keyword>
<keyword evidence="10" id="KW-0648">Protein biosynthesis</keyword>
<dbReference type="CDD" id="cd01667">
    <property type="entry name" value="TGS_ThrRS"/>
    <property type="match status" value="1"/>
</dbReference>
<dbReference type="InterPro" id="IPR047246">
    <property type="entry name" value="ThrRS_anticodon"/>
</dbReference>
<dbReference type="InterPro" id="IPR036621">
    <property type="entry name" value="Anticodon-bd_dom_sf"/>
</dbReference>
<dbReference type="InterPro" id="IPR012676">
    <property type="entry name" value="TGS-like"/>
</dbReference>
<dbReference type="GO" id="GO:0005524">
    <property type="term" value="F:ATP binding"/>
    <property type="evidence" value="ECO:0007669"/>
    <property type="project" value="UniProtKB-KW"/>
</dbReference>
<dbReference type="SUPFAM" id="SSF81271">
    <property type="entry name" value="TGS-like"/>
    <property type="match status" value="1"/>
</dbReference>
<evidence type="ECO:0000256" key="4">
    <source>
        <dbReference type="ARBA" id="ARBA00022490"/>
    </source>
</evidence>
<keyword evidence="9" id="KW-0067">ATP-binding</keyword>
<reference evidence="16" key="1">
    <citation type="submission" date="2020-10" db="EMBL/GenBank/DDBJ databases">
        <authorList>
            <person name="Han B."/>
            <person name="Lu T."/>
            <person name="Zhao Q."/>
            <person name="Huang X."/>
            <person name="Zhao Y."/>
        </authorList>
    </citation>
    <scope>NUCLEOTIDE SEQUENCE</scope>
</reference>
<evidence type="ECO:0000256" key="5">
    <source>
        <dbReference type="ARBA" id="ARBA00022598"/>
    </source>
</evidence>
<dbReference type="PRINTS" id="PR01047">
    <property type="entry name" value="TRNASYNTHTHR"/>
</dbReference>
<dbReference type="SUPFAM" id="SSF55681">
    <property type="entry name" value="Class II aaRS and biotin synthetases"/>
    <property type="match status" value="1"/>
</dbReference>
<dbReference type="Pfam" id="PF03129">
    <property type="entry name" value="HGTP_anticodon"/>
    <property type="match status" value="1"/>
</dbReference>
<evidence type="ECO:0000256" key="13">
    <source>
        <dbReference type="ARBA" id="ARBA00049515"/>
    </source>
</evidence>
<feature type="domain" description="Aminoacyl-transfer RNA synthetases class-II family profile" evidence="14">
    <location>
        <begin position="216"/>
        <end position="457"/>
    </location>
</feature>
<keyword evidence="11" id="KW-0030">Aminoacyl-tRNA synthetase</keyword>
<accession>A0A811MV82</accession>
<dbReference type="SUPFAM" id="SSF55186">
    <property type="entry name" value="ThrRS/AlaRS common domain"/>
    <property type="match status" value="1"/>
</dbReference>
<evidence type="ECO:0000259" key="14">
    <source>
        <dbReference type="PROSITE" id="PS50862"/>
    </source>
</evidence>
<keyword evidence="17" id="KW-1185">Reference proteome</keyword>
<dbReference type="EMBL" id="CAJGYO010000002">
    <property type="protein sequence ID" value="CAD6212945.1"/>
    <property type="molecule type" value="Genomic_DNA"/>
</dbReference>
<dbReference type="InterPro" id="IPR004154">
    <property type="entry name" value="Anticodon-bd"/>
</dbReference>
<dbReference type="InterPro" id="IPR002314">
    <property type="entry name" value="aa-tRNA-synt_IIb"/>
</dbReference>
<dbReference type="Proteomes" id="UP000604825">
    <property type="component" value="Unassembled WGS sequence"/>
</dbReference>
<dbReference type="Pfam" id="PF02824">
    <property type="entry name" value="TGS"/>
    <property type="match status" value="1"/>
</dbReference>
<protein>
    <recommendedName>
        <fullName evidence="3">threonine--tRNA ligase</fullName>
        <ecNumber evidence="3">6.1.1.3</ecNumber>
    </recommendedName>
    <alternativeName>
        <fullName evidence="12">Threonyl-tRNA synthetase</fullName>
    </alternativeName>
</protein>
<feature type="domain" description="TGS" evidence="15">
    <location>
        <begin position="1"/>
        <end position="41"/>
    </location>
</feature>
<keyword evidence="8" id="KW-0862">Zinc</keyword>
<evidence type="ECO:0000313" key="17">
    <source>
        <dbReference type="Proteomes" id="UP000604825"/>
    </source>
</evidence>
<dbReference type="Gene3D" id="3.30.980.10">
    <property type="entry name" value="Threonyl-trna Synthetase, Chain A, domain 2"/>
    <property type="match status" value="1"/>
</dbReference>
<dbReference type="PANTHER" id="PTHR11451">
    <property type="entry name" value="THREONINE-TRNA LIGASE"/>
    <property type="match status" value="1"/>
</dbReference>
<dbReference type="InterPro" id="IPR033728">
    <property type="entry name" value="ThrRS_core"/>
</dbReference>
<evidence type="ECO:0000256" key="2">
    <source>
        <dbReference type="ARBA" id="ARBA00008226"/>
    </source>
</evidence>
<dbReference type="InterPro" id="IPR012947">
    <property type="entry name" value="tRNA_SAD"/>
</dbReference>
<dbReference type="Pfam" id="PF07973">
    <property type="entry name" value="tRNA_SAD"/>
    <property type="match status" value="1"/>
</dbReference>
<evidence type="ECO:0000259" key="15">
    <source>
        <dbReference type="PROSITE" id="PS51880"/>
    </source>
</evidence>
<evidence type="ECO:0000256" key="11">
    <source>
        <dbReference type="ARBA" id="ARBA00023146"/>
    </source>
</evidence>
<dbReference type="FunFam" id="3.40.50.800:FF:000019">
    <property type="entry name" value="Threonine--tRNA ligase mitochondrial 1"/>
    <property type="match status" value="1"/>
</dbReference>
<evidence type="ECO:0000313" key="16">
    <source>
        <dbReference type="EMBL" id="CAD6212945.1"/>
    </source>
</evidence>
<dbReference type="AlphaFoldDB" id="A0A811MV82"/>